<comment type="catalytic activity">
    <reaction evidence="10">
        <text>Mg(2+)(in) = Mg(2+)(out)</text>
        <dbReference type="Rhea" id="RHEA:29827"/>
        <dbReference type="ChEBI" id="CHEBI:18420"/>
    </reaction>
</comment>
<dbReference type="Gene3D" id="3.30.460.20">
    <property type="entry name" value="CorA soluble domain-like"/>
    <property type="match status" value="1"/>
</dbReference>
<dbReference type="FunFam" id="1.20.58.340:FF:000004">
    <property type="entry name" value="Magnesium transport protein CorA"/>
    <property type="match status" value="1"/>
</dbReference>
<comment type="subcellular location">
    <subcellularLocation>
        <location evidence="1">Cell membrane</location>
        <topology evidence="1">Multi-pass membrane protein</topology>
    </subcellularLocation>
</comment>
<keyword evidence="8" id="KW-0406">Ion transport</keyword>
<evidence type="ECO:0000256" key="10">
    <source>
        <dbReference type="ARBA" id="ARBA00034269"/>
    </source>
</evidence>
<keyword evidence="4" id="KW-1003">Cell membrane</keyword>
<evidence type="ECO:0000256" key="11">
    <source>
        <dbReference type="ARBA" id="ARBA00045497"/>
    </source>
</evidence>
<evidence type="ECO:0000313" key="14">
    <source>
        <dbReference type="Proteomes" id="UP000481583"/>
    </source>
</evidence>
<evidence type="ECO:0000256" key="1">
    <source>
        <dbReference type="ARBA" id="ARBA00004651"/>
    </source>
</evidence>
<name>A0A6G4U4I6_9ACTN</name>
<dbReference type="RefSeq" id="WP_165239530.1">
    <property type="nucleotide sequence ID" value="NZ_JAAKZV010000090.1"/>
</dbReference>
<comment type="similarity">
    <text evidence="2">Belongs to the CorA metal ion transporter (MIT) (TC 1.A.35) family.</text>
</comment>
<keyword evidence="7 12" id="KW-1133">Transmembrane helix</keyword>
<proteinExistence type="inferred from homology"/>
<dbReference type="SUPFAM" id="SSF144083">
    <property type="entry name" value="Magnesium transport protein CorA, transmembrane region"/>
    <property type="match status" value="1"/>
</dbReference>
<evidence type="ECO:0000256" key="2">
    <source>
        <dbReference type="ARBA" id="ARBA00009765"/>
    </source>
</evidence>
<evidence type="ECO:0000256" key="6">
    <source>
        <dbReference type="ARBA" id="ARBA00022842"/>
    </source>
</evidence>
<sequence>MKFPPIHKAARLIKPRRPMVDLAHPARSPLGSSVVNCAVYARGRRQSGRCTAAEAVAEVRKLGGDAFVWIGLYQPQEAELAEIAEEFGLHPLTVMDAVEPSRRAKIDRYDEALVSVVKTVRYVEHSELTADSEVVDTGEIMTIAGKDFVITVRHGGHGSLGPLREELEHDPERLALGPVSVLHAVADRAVETYLQVCDDLQEDVDTVEESVFADHRGRSADAAQIHQLKRELLEFKRAVTPLLRPLQQLADDPPPLLPHPLRRYVRHTAGRLARVCEHVSGFDALTDSILQANLAQVSVAQNEDMRKITSWAAILAVPTMVCGVYGMNFDHMPELRWTYGYPLILGVIAVTCFFMHRGFRRNGWL</sequence>
<evidence type="ECO:0000256" key="5">
    <source>
        <dbReference type="ARBA" id="ARBA00022692"/>
    </source>
</evidence>
<accession>A0A6G4U4I6</accession>
<evidence type="ECO:0000256" key="4">
    <source>
        <dbReference type="ARBA" id="ARBA00022475"/>
    </source>
</evidence>
<keyword evidence="14" id="KW-1185">Reference proteome</keyword>
<dbReference type="EMBL" id="JAAKZV010000090">
    <property type="protein sequence ID" value="NGN66288.1"/>
    <property type="molecule type" value="Genomic_DNA"/>
</dbReference>
<gene>
    <name evidence="13" type="ORF">G5C51_20600</name>
</gene>
<dbReference type="GO" id="GO:0050897">
    <property type="term" value="F:cobalt ion binding"/>
    <property type="evidence" value="ECO:0007669"/>
    <property type="project" value="TreeGrafter"/>
</dbReference>
<evidence type="ECO:0000256" key="7">
    <source>
        <dbReference type="ARBA" id="ARBA00022989"/>
    </source>
</evidence>
<reference evidence="13 14" key="1">
    <citation type="submission" date="2020-02" db="EMBL/GenBank/DDBJ databases">
        <title>Whole-genome analyses of novel actinobacteria.</title>
        <authorList>
            <person name="Sahin N."/>
        </authorList>
    </citation>
    <scope>NUCLEOTIDE SEQUENCE [LARGE SCALE GENOMIC DNA]</scope>
    <source>
        <strain evidence="13 14">A7024</strain>
    </source>
</reference>
<evidence type="ECO:0000256" key="3">
    <source>
        <dbReference type="ARBA" id="ARBA00022448"/>
    </source>
</evidence>
<comment type="function">
    <text evidence="11">Mediates influx of magnesium ions. Alternates between open and closed states. Activated by low cytoplasmic Mg(2+) levels. Inactive when cytoplasmic Mg(2+) levels are high.</text>
</comment>
<protein>
    <submittedName>
        <fullName evidence="13">Magnesium and cobalt transport protein CorA</fullName>
    </submittedName>
</protein>
<keyword evidence="9 12" id="KW-0472">Membrane</keyword>
<dbReference type="SUPFAM" id="SSF143865">
    <property type="entry name" value="CorA soluble domain-like"/>
    <property type="match status" value="1"/>
</dbReference>
<evidence type="ECO:0000313" key="13">
    <source>
        <dbReference type="EMBL" id="NGN66288.1"/>
    </source>
</evidence>
<evidence type="ECO:0000256" key="8">
    <source>
        <dbReference type="ARBA" id="ARBA00023065"/>
    </source>
</evidence>
<keyword evidence="6" id="KW-0460">Magnesium</keyword>
<feature type="transmembrane region" description="Helical" evidence="12">
    <location>
        <begin position="339"/>
        <end position="359"/>
    </location>
</feature>
<dbReference type="CDD" id="cd12830">
    <property type="entry name" value="MtCorA-like"/>
    <property type="match status" value="1"/>
</dbReference>
<evidence type="ECO:0000256" key="12">
    <source>
        <dbReference type="SAM" id="Phobius"/>
    </source>
</evidence>
<dbReference type="Pfam" id="PF01544">
    <property type="entry name" value="CorA"/>
    <property type="match status" value="1"/>
</dbReference>
<dbReference type="GO" id="GO:0015087">
    <property type="term" value="F:cobalt ion transmembrane transporter activity"/>
    <property type="evidence" value="ECO:0007669"/>
    <property type="project" value="TreeGrafter"/>
</dbReference>
<feature type="transmembrane region" description="Helical" evidence="12">
    <location>
        <begin position="308"/>
        <end position="327"/>
    </location>
</feature>
<dbReference type="InterPro" id="IPR045863">
    <property type="entry name" value="CorA_TM1_TM2"/>
</dbReference>
<dbReference type="PANTHER" id="PTHR46494">
    <property type="entry name" value="CORA FAMILY METAL ION TRANSPORTER (EUROFUNG)"/>
    <property type="match status" value="1"/>
</dbReference>
<organism evidence="13 14">
    <name type="scientific">Streptomyces coryli</name>
    <dbReference type="NCBI Taxonomy" id="1128680"/>
    <lineage>
        <taxon>Bacteria</taxon>
        <taxon>Bacillati</taxon>
        <taxon>Actinomycetota</taxon>
        <taxon>Actinomycetes</taxon>
        <taxon>Kitasatosporales</taxon>
        <taxon>Streptomycetaceae</taxon>
        <taxon>Streptomyces</taxon>
    </lineage>
</organism>
<dbReference type="PANTHER" id="PTHR46494:SF1">
    <property type="entry name" value="CORA FAMILY METAL ION TRANSPORTER (EUROFUNG)"/>
    <property type="match status" value="1"/>
</dbReference>
<dbReference type="Gene3D" id="1.20.58.340">
    <property type="entry name" value="Magnesium transport protein CorA, transmembrane region"/>
    <property type="match status" value="2"/>
</dbReference>
<dbReference type="GO" id="GO:0005886">
    <property type="term" value="C:plasma membrane"/>
    <property type="evidence" value="ECO:0007669"/>
    <property type="project" value="UniProtKB-SubCell"/>
</dbReference>
<keyword evidence="3" id="KW-0813">Transport</keyword>
<dbReference type="GO" id="GO:0000287">
    <property type="term" value="F:magnesium ion binding"/>
    <property type="evidence" value="ECO:0007669"/>
    <property type="project" value="TreeGrafter"/>
</dbReference>
<dbReference type="AlphaFoldDB" id="A0A6G4U4I6"/>
<keyword evidence="5 12" id="KW-0812">Transmembrane</keyword>
<dbReference type="Proteomes" id="UP000481583">
    <property type="component" value="Unassembled WGS sequence"/>
</dbReference>
<evidence type="ECO:0000256" key="9">
    <source>
        <dbReference type="ARBA" id="ARBA00023136"/>
    </source>
</evidence>
<dbReference type="GO" id="GO:0015095">
    <property type="term" value="F:magnesium ion transmembrane transporter activity"/>
    <property type="evidence" value="ECO:0007669"/>
    <property type="project" value="TreeGrafter"/>
</dbReference>
<dbReference type="InterPro" id="IPR002523">
    <property type="entry name" value="MgTranspt_CorA/ZnTranspt_ZntB"/>
</dbReference>
<dbReference type="InterPro" id="IPR045861">
    <property type="entry name" value="CorA_cytoplasmic_dom"/>
</dbReference>
<comment type="caution">
    <text evidence="13">The sequence shown here is derived from an EMBL/GenBank/DDBJ whole genome shotgun (WGS) entry which is preliminary data.</text>
</comment>